<proteinExistence type="predicted"/>
<name>A0ABP1BSB5_9BRYO</name>
<keyword evidence="1" id="KW-0812">Transmembrane</keyword>
<evidence type="ECO:0000256" key="1">
    <source>
        <dbReference type="SAM" id="Phobius"/>
    </source>
</evidence>
<feature type="chain" id="PRO_5046415499" evidence="2">
    <location>
        <begin position="21"/>
        <end position="534"/>
    </location>
</feature>
<keyword evidence="1" id="KW-0472">Membrane</keyword>
<dbReference type="EMBL" id="OZ023708">
    <property type="protein sequence ID" value="CAK9879162.1"/>
    <property type="molecule type" value="Genomic_DNA"/>
</dbReference>
<feature type="transmembrane region" description="Helical" evidence="1">
    <location>
        <begin position="405"/>
        <end position="427"/>
    </location>
</feature>
<gene>
    <name evidence="3" type="ORF">CSSPJE1EN2_LOCUS20726</name>
</gene>
<keyword evidence="2" id="KW-0732">Signal</keyword>
<organism evidence="3 4">
    <name type="scientific">Sphagnum jensenii</name>
    <dbReference type="NCBI Taxonomy" id="128206"/>
    <lineage>
        <taxon>Eukaryota</taxon>
        <taxon>Viridiplantae</taxon>
        <taxon>Streptophyta</taxon>
        <taxon>Embryophyta</taxon>
        <taxon>Bryophyta</taxon>
        <taxon>Sphagnophytina</taxon>
        <taxon>Sphagnopsida</taxon>
        <taxon>Sphagnales</taxon>
        <taxon>Sphagnaceae</taxon>
        <taxon>Sphagnum</taxon>
    </lineage>
</organism>
<sequence length="534" mass="59526">MKRVWFRTVAISCWVRSVQGQADSLTTLNSNVSFLESGLTTLAVLSAGITVLARADLAYESMLRDWQYTVIDTSPAEITTPDILLVSNLESIGLSLLTTRIFQGAGMECAVVKWKLAVPEVDPDNINCRCILVTCPDSCVEPLQEEWADQVVLCIENPSKAILLSPNCWIQDVHWNFAKPTRERYAFVLTKLHQLHDLGGCDPFLFVTVLTSKLRNLCSESLKLLFLCRISESEREARAQLTPPQVAMGVNSLLNILDNGMPDIGALLIPLYDQDELVKMIKDEFICRDEASRNRAPRVIGAMLDTRLERRGITEESLWQTSRWRCFLLHLIEIAVMVSLTVVFTIDPFTSSLAARRVVSGFVASESGGAPYAGHFVDQLMFFQPLDPTSLKYTYVLRCPPIAGIGYLFAIALNLLLWILLVGFWLGRVGGGIPAVLYQSGLYRKKPGILFWALGGLIQALALTAETLTYSYALIPPRAKFWKLVVYMFPRVETCTTLLVLAGNVFPPVLQARKEVQLLCSVSTLWLGAVITWI</sequence>
<evidence type="ECO:0000313" key="4">
    <source>
        <dbReference type="Proteomes" id="UP001497522"/>
    </source>
</evidence>
<feature type="transmembrane region" description="Helical" evidence="1">
    <location>
        <begin position="327"/>
        <end position="346"/>
    </location>
</feature>
<feature type="non-terminal residue" evidence="3">
    <location>
        <position position="534"/>
    </location>
</feature>
<evidence type="ECO:0000313" key="3">
    <source>
        <dbReference type="EMBL" id="CAK9879162.1"/>
    </source>
</evidence>
<accession>A0ABP1BSB5</accession>
<dbReference type="Proteomes" id="UP001497522">
    <property type="component" value="Chromosome 7"/>
</dbReference>
<keyword evidence="4" id="KW-1185">Reference proteome</keyword>
<reference evidence="3" key="1">
    <citation type="submission" date="2024-03" db="EMBL/GenBank/DDBJ databases">
        <authorList>
            <consortium name="ELIXIR-Norway"/>
            <consortium name="Elixir Norway"/>
        </authorList>
    </citation>
    <scope>NUCLEOTIDE SEQUENCE</scope>
</reference>
<feature type="signal peptide" evidence="2">
    <location>
        <begin position="1"/>
        <end position="20"/>
    </location>
</feature>
<keyword evidence="1" id="KW-1133">Transmembrane helix</keyword>
<protein>
    <submittedName>
        <fullName evidence="3">Uncharacterized protein</fullName>
    </submittedName>
</protein>
<evidence type="ECO:0000256" key="2">
    <source>
        <dbReference type="SAM" id="SignalP"/>
    </source>
</evidence>
<feature type="non-terminal residue" evidence="3">
    <location>
        <position position="1"/>
    </location>
</feature>
<feature type="transmembrane region" description="Helical" evidence="1">
    <location>
        <begin position="448"/>
        <end position="472"/>
    </location>
</feature>
<feature type="transmembrane region" description="Helical" evidence="1">
    <location>
        <begin position="484"/>
        <end position="504"/>
    </location>
</feature>